<feature type="transmembrane region" description="Helical" evidence="9">
    <location>
        <begin position="399"/>
        <end position="419"/>
    </location>
</feature>
<keyword evidence="4 9" id="KW-0812">Transmembrane</keyword>
<dbReference type="Proteomes" id="UP000010796">
    <property type="component" value="Chromosome"/>
</dbReference>
<dbReference type="KEGG" id="evi:Echvi_0555"/>
<evidence type="ECO:0000256" key="10">
    <source>
        <dbReference type="SAM" id="SignalP"/>
    </source>
</evidence>
<evidence type="ECO:0000256" key="8">
    <source>
        <dbReference type="SAM" id="MobiDB-lite"/>
    </source>
</evidence>
<dbReference type="Pfam" id="PF00924">
    <property type="entry name" value="MS_channel_2nd"/>
    <property type="match status" value="1"/>
</dbReference>
<evidence type="ECO:0000256" key="7">
    <source>
        <dbReference type="SAM" id="Coils"/>
    </source>
</evidence>
<feature type="transmembrane region" description="Helical" evidence="9">
    <location>
        <begin position="600"/>
        <end position="622"/>
    </location>
</feature>
<reference evidence="14" key="1">
    <citation type="submission" date="2012-02" db="EMBL/GenBank/DDBJ databases">
        <title>The complete genome of Echinicola vietnamensis DSM 17526.</title>
        <authorList>
            <person name="Lucas S."/>
            <person name="Copeland A."/>
            <person name="Lapidus A."/>
            <person name="Glavina del Rio T."/>
            <person name="Dalin E."/>
            <person name="Tice H."/>
            <person name="Bruce D."/>
            <person name="Goodwin L."/>
            <person name="Pitluck S."/>
            <person name="Peters L."/>
            <person name="Ovchinnikova G."/>
            <person name="Teshima H."/>
            <person name="Kyrpides N."/>
            <person name="Mavromatis K."/>
            <person name="Ivanova N."/>
            <person name="Brettin T."/>
            <person name="Detter J.C."/>
            <person name="Han C."/>
            <person name="Larimer F."/>
            <person name="Land M."/>
            <person name="Hauser L."/>
            <person name="Markowitz V."/>
            <person name="Cheng J.-F."/>
            <person name="Hugenholtz P."/>
            <person name="Woyke T."/>
            <person name="Wu D."/>
            <person name="Brambilla E."/>
            <person name="Klenk H.-P."/>
            <person name="Eisen J.A."/>
        </authorList>
    </citation>
    <scope>NUCLEOTIDE SEQUENCE [LARGE SCALE GENOMIC DNA]</scope>
    <source>
        <strain evidence="14">DSM 17526 / LMG 23754 / KMM 6221</strain>
    </source>
</reference>
<dbReference type="GO" id="GO:0005886">
    <property type="term" value="C:plasma membrane"/>
    <property type="evidence" value="ECO:0007669"/>
    <property type="project" value="UniProtKB-SubCell"/>
</dbReference>
<feature type="region of interest" description="Disordered" evidence="8">
    <location>
        <begin position="813"/>
        <end position="849"/>
    </location>
</feature>
<evidence type="ECO:0000256" key="9">
    <source>
        <dbReference type="SAM" id="Phobius"/>
    </source>
</evidence>
<evidence type="ECO:0000256" key="5">
    <source>
        <dbReference type="ARBA" id="ARBA00022989"/>
    </source>
</evidence>
<evidence type="ECO:0000313" key="13">
    <source>
        <dbReference type="EMBL" id="AGA76833.1"/>
    </source>
</evidence>
<evidence type="ECO:0000259" key="12">
    <source>
        <dbReference type="Pfam" id="PF21082"/>
    </source>
</evidence>
<feature type="transmembrane region" description="Helical" evidence="9">
    <location>
        <begin position="554"/>
        <end position="579"/>
    </location>
</feature>
<feature type="transmembrane region" description="Helical" evidence="9">
    <location>
        <begin position="280"/>
        <end position="299"/>
    </location>
</feature>
<evidence type="ECO:0000256" key="1">
    <source>
        <dbReference type="ARBA" id="ARBA00004651"/>
    </source>
</evidence>
<evidence type="ECO:0000256" key="4">
    <source>
        <dbReference type="ARBA" id="ARBA00022692"/>
    </source>
</evidence>
<dbReference type="EMBL" id="CP003346">
    <property type="protein sequence ID" value="AGA76833.1"/>
    <property type="molecule type" value="Genomic_DNA"/>
</dbReference>
<dbReference type="RefSeq" id="WP_015264399.1">
    <property type="nucleotide sequence ID" value="NC_019904.1"/>
</dbReference>
<dbReference type="SUPFAM" id="SSF82861">
    <property type="entry name" value="Mechanosensitive channel protein MscS (YggB), transmembrane region"/>
    <property type="match status" value="1"/>
</dbReference>
<dbReference type="InterPro" id="IPR006685">
    <property type="entry name" value="MscS_channel_2nd"/>
</dbReference>
<keyword evidence="6 9" id="KW-0472">Membrane</keyword>
<proteinExistence type="inferred from homology"/>
<dbReference type="PANTHER" id="PTHR30347:SF1">
    <property type="entry name" value="MECHANOSENSITIVE CHANNEL MSCK"/>
    <property type="match status" value="1"/>
</dbReference>
<dbReference type="SUPFAM" id="SSF82689">
    <property type="entry name" value="Mechanosensitive channel protein MscS (YggB), C-terminal domain"/>
    <property type="match status" value="1"/>
</dbReference>
<protein>
    <submittedName>
        <fullName evidence="13">Small-conductance mechanosensitive channel</fullName>
    </submittedName>
</protein>
<evidence type="ECO:0000313" key="14">
    <source>
        <dbReference type="Proteomes" id="UP000010796"/>
    </source>
</evidence>
<dbReference type="Pfam" id="PF21082">
    <property type="entry name" value="MS_channel_3rd"/>
    <property type="match status" value="1"/>
</dbReference>
<feature type="domain" description="Mechanosensitive ion channel MscS C-terminal" evidence="12">
    <location>
        <begin position="719"/>
        <end position="800"/>
    </location>
</feature>
<evidence type="ECO:0000259" key="11">
    <source>
        <dbReference type="Pfam" id="PF00924"/>
    </source>
</evidence>
<comment type="similarity">
    <text evidence="2">Belongs to the MscS (TC 1.A.23) family.</text>
</comment>
<keyword evidence="7" id="KW-0175">Coiled coil</keyword>
<name>L0FUX1_ECHVK</name>
<evidence type="ECO:0000256" key="3">
    <source>
        <dbReference type="ARBA" id="ARBA00022475"/>
    </source>
</evidence>
<feature type="transmembrane region" description="Helical" evidence="9">
    <location>
        <begin position="319"/>
        <end position="339"/>
    </location>
</feature>
<feature type="transmembrane region" description="Helical" evidence="9">
    <location>
        <begin position="514"/>
        <end position="534"/>
    </location>
</feature>
<dbReference type="InterPro" id="IPR023408">
    <property type="entry name" value="MscS_beta-dom_sf"/>
</dbReference>
<feature type="transmembrane region" description="Helical" evidence="9">
    <location>
        <begin position="628"/>
        <end position="650"/>
    </location>
</feature>
<dbReference type="InterPro" id="IPR011066">
    <property type="entry name" value="MscS_channel_C_sf"/>
</dbReference>
<dbReference type="InterPro" id="IPR010920">
    <property type="entry name" value="LSM_dom_sf"/>
</dbReference>
<gene>
    <name evidence="13" type="ordered locus">Echvi_0555</name>
</gene>
<dbReference type="GO" id="GO:0008381">
    <property type="term" value="F:mechanosensitive monoatomic ion channel activity"/>
    <property type="evidence" value="ECO:0007669"/>
    <property type="project" value="UniProtKB-ARBA"/>
</dbReference>
<dbReference type="STRING" id="926556.Echvi_0555"/>
<feature type="domain" description="Mechanosensitive ion channel MscS" evidence="11">
    <location>
        <begin position="644"/>
        <end position="710"/>
    </location>
</feature>
<dbReference type="PATRIC" id="fig|926556.3.peg.547"/>
<dbReference type="Gene3D" id="1.10.287.1260">
    <property type="match status" value="1"/>
</dbReference>
<sequence>MKPFLCFRVFLMSFLALGLVFEGQAFQTATEILTKGDSLLNLTEDSVATADNDTVKEERSLNSVIHTMEKYIVATNHINKILGRVIDTTEISTHLPGVEENINKVRERLEVKDRDINLRYLNALSNFTNYQDRILQRWKEDFDSRNAEVLNAYDSLRAIKKDKVLLVEIDDPKILPAFQSQLEELKGRIKTGDSLYVERQLNLANYQSRLSGALISLRDFEEEIRERERVLERALFNKEINYIWKPSSYRNTKEISRVIRHSVIINSIIFNGYLEASRPVMLWIAVMVLGFFIWFRYLLRHIRSEKEFADIILQRTKFVPRNPLLSAMIIVLPLATFFFRSPPVVLIMVVLWLLMLVTTVLIKPHVKKKVYVYWWVFLVIFIIYSVSNLYIETAYEERWALLVLSLLGIGLSYNIIGAVKKSNITYPKYMILLIQLFLLIQGLSVVSNILGRYSLAKILGVAATTSLMQAVGLYVFVLVIMEAIYLQIEMSKKSSTEYTAYFDFQDITSKVRNIFVFLATAIWLYYLTTNLTIYDYLYENISAILAKERKIGESAFTFGSILTFVIIIWIAGIISKYISYFAEAKDQKMAANRKQRLGSSILLIKLGVFTIGFLLAIAAAGIPLDNVAIVLGALSVGIGFGLQTIINNLVSGIILAFERPVQIGDVIEVGGRSGVVKEVGIRASKILGYDGSELIMPNGDLLSQQLINWTLSNKRRRVELFIGVAYGSDSEQVEGVLKGVLEREGILKVPGPSVFLQNFADSAVEYRLLFWVADIDTWVDMRNDVMKDIYKRFTEEGIEIPFPQRDLYIKSMPEAKSRVRSKPTSGSEKGDSSTKGDEKAPPSEETGEK</sequence>
<accession>L0FUX1</accession>
<dbReference type="InterPro" id="IPR052702">
    <property type="entry name" value="MscS-like_channel"/>
</dbReference>
<dbReference type="InterPro" id="IPR049278">
    <property type="entry name" value="MS_channel_C"/>
</dbReference>
<feature type="transmembrane region" description="Helical" evidence="9">
    <location>
        <begin position="431"/>
        <end position="455"/>
    </location>
</feature>
<dbReference type="Gene3D" id="3.30.70.100">
    <property type="match status" value="1"/>
</dbReference>
<comment type="subcellular location">
    <subcellularLocation>
        <location evidence="1">Cell membrane</location>
        <topology evidence="1">Multi-pass membrane protein</topology>
    </subcellularLocation>
</comment>
<feature type="compositionally biased region" description="Basic and acidic residues" evidence="8">
    <location>
        <begin position="828"/>
        <end position="849"/>
    </location>
</feature>
<feature type="transmembrane region" description="Helical" evidence="9">
    <location>
        <begin position="370"/>
        <end position="387"/>
    </location>
</feature>
<dbReference type="SUPFAM" id="SSF50182">
    <property type="entry name" value="Sm-like ribonucleoproteins"/>
    <property type="match status" value="1"/>
</dbReference>
<feature type="transmembrane region" description="Helical" evidence="9">
    <location>
        <begin position="467"/>
        <end position="486"/>
    </location>
</feature>
<keyword evidence="5 9" id="KW-1133">Transmembrane helix</keyword>
<feature type="transmembrane region" description="Helical" evidence="9">
    <location>
        <begin position="345"/>
        <end position="363"/>
    </location>
</feature>
<organism evidence="13 14">
    <name type="scientific">Echinicola vietnamensis (strain DSM 17526 / LMG 23754 / KMM 6221)</name>
    <dbReference type="NCBI Taxonomy" id="926556"/>
    <lineage>
        <taxon>Bacteria</taxon>
        <taxon>Pseudomonadati</taxon>
        <taxon>Bacteroidota</taxon>
        <taxon>Cytophagia</taxon>
        <taxon>Cytophagales</taxon>
        <taxon>Cyclobacteriaceae</taxon>
        <taxon>Echinicola</taxon>
    </lineage>
</organism>
<feature type="signal peptide" evidence="10">
    <location>
        <begin position="1"/>
        <end position="18"/>
    </location>
</feature>
<dbReference type="InterPro" id="IPR011014">
    <property type="entry name" value="MscS_channel_TM-2"/>
</dbReference>
<keyword evidence="14" id="KW-1185">Reference proteome</keyword>
<dbReference type="HOGENOM" id="CLU_017654_0_0_10"/>
<dbReference type="PANTHER" id="PTHR30347">
    <property type="entry name" value="POTASSIUM CHANNEL RELATED"/>
    <property type="match status" value="1"/>
</dbReference>
<dbReference type="AlphaFoldDB" id="L0FUX1"/>
<evidence type="ECO:0000256" key="2">
    <source>
        <dbReference type="ARBA" id="ARBA00008017"/>
    </source>
</evidence>
<evidence type="ECO:0000256" key="6">
    <source>
        <dbReference type="ARBA" id="ARBA00023136"/>
    </source>
</evidence>
<dbReference type="eggNOG" id="COG3264">
    <property type="taxonomic scope" value="Bacteria"/>
</dbReference>
<feature type="chain" id="PRO_5003941920" evidence="10">
    <location>
        <begin position="19"/>
        <end position="849"/>
    </location>
</feature>
<keyword evidence="10" id="KW-0732">Signal</keyword>
<feature type="coiled-coil region" evidence="7">
    <location>
        <begin position="203"/>
        <end position="237"/>
    </location>
</feature>
<keyword evidence="3" id="KW-1003">Cell membrane</keyword>
<dbReference type="Gene3D" id="2.30.30.60">
    <property type="match status" value="1"/>
</dbReference>